<feature type="transmembrane region" description="Helical" evidence="1">
    <location>
        <begin position="33"/>
        <end position="50"/>
    </location>
</feature>
<sequence>MIHYKHKFLRKTMWTIPEDKSRLGVYAKNAKKAAMFQVGIGIIGIAYPLMMGKLTITFLSLLFLASGLALGYFTYITKSKDVVVIRKSILLILLAFMMNLSGLIGILTLGALLGIYFFGEAIINTQLSKHIKHDASKYWLIAALVALLIGIFVLAFLPHHMVFLLGTFISVTYFFNALALYKTAQVFETM</sequence>
<organism evidence="2">
    <name type="scientific">uncultured Sulfurovum sp</name>
    <dbReference type="NCBI Taxonomy" id="269237"/>
    <lineage>
        <taxon>Bacteria</taxon>
        <taxon>Pseudomonadati</taxon>
        <taxon>Campylobacterota</taxon>
        <taxon>Epsilonproteobacteria</taxon>
        <taxon>Campylobacterales</taxon>
        <taxon>Sulfurovaceae</taxon>
        <taxon>Sulfurovum</taxon>
        <taxon>environmental samples</taxon>
    </lineage>
</organism>
<keyword evidence="1" id="KW-1133">Transmembrane helix</keyword>
<evidence type="ECO:0008006" key="3">
    <source>
        <dbReference type="Google" id="ProtNLM"/>
    </source>
</evidence>
<protein>
    <recommendedName>
        <fullName evidence="3">DUF308 domain-containing protein</fullName>
    </recommendedName>
</protein>
<dbReference type="EMBL" id="CACVAP010000015">
    <property type="protein sequence ID" value="CAA6799212.1"/>
    <property type="molecule type" value="Genomic_DNA"/>
</dbReference>
<reference evidence="2" key="1">
    <citation type="submission" date="2020-01" db="EMBL/GenBank/DDBJ databases">
        <authorList>
            <person name="Meier V. D."/>
            <person name="Meier V D."/>
        </authorList>
    </citation>
    <scope>NUCLEOTIDE SEQUENCE</scope>
    <source>
        <strain evidence="2">HLG_WM_MAG_06</strain>
    </source>
</reference>
<evidence type="ECO:0000313" key="2">
    <source>
        <dbReference type="EMBL" id="CAA6799212.1"/>
    </source>
</evidence>
<evidence type="ECO:0000256" key="1">
    <source>
        <dbReference type="SAM" id="Phobius"/>
    </source>
</evidence>
<gene>
    <name evidence="2" type="ORF">HELGO_WM11276</name>
</gene>
<feature type="transmembrane region" description="Helical" evidence="1">
    <location>
        <begin position="162"/>
        <end position="181"/>
    </location>
</feature>
<accession>A0A6S6S1L6</accession>
<proteinExistence type="predicted"/>
<keyword evidence="1" id="KW-0472">Membrane</keyword>
<name>A0A6S6S1L6_9BACT</name>
<feature type="transmembrane region" description="Helical" evidence="1">
    <location>
        <begin position="138"/>
        <end position="157"/>
    </location>
</feature>
<keyword evidence="1" id="KW-0812">Transmembrane</keyword>
<dbReference type="AlphaFoldDB" id="A0A6S6S1L6"/>
<feature type="transmembrane region" description="Helical" evidence="1">
    <location>
        <begin position="89"/>
        <end position="118"/>
    </location>
</feature>
<feature type="transmembrane region" description="Helical" evidence="1">
    <location>
        <begin position="56"/>
        <end position="77"/>
    </location>
</feature>